<dbReference type="GO" id="GO:0015288">
    <property type="term" value="F:porin activity"/>
    <property type="evidence" value="ECO:0007669"/>
    <property type="project" value="TreeGrafter"/>
</dbReference>
<proteinExistence type="inferred from homology"/>
<evidence type="ECO:0000256" key="1">
    <source>
        <dbReference type="ARBA" id="ARBA00009075"/>
    </source>
</evidence>
<dbReference type="PANTHER" id="PTHR34596">
    <property type="entry name" value="CHITOPORIN"/>
    <property type="match status" value="1"/>
</dbReference>
<name>A0A290HBQ7_9BACT</name>
<dbReference type="EMBL" id="CP039734">
    <property type="protein sequence ID" value="QIR76768.1"/>
    <property type="molecule type" value="Genomic_DNA"/>
</dbReference>
<feature type="signal peptide" evidence="4">
    <location>
        <begin position="1"/>
        <end position="22"/>
    </location>
</feature>
<reference evidence="5" key="3">
    <citation type="submission" date="2017-09" db="EMBL/GenBank/DDBJ databases">
        <authorList>
            <person name="Goris T."/>
        </authorList>
    </citation>
    <scope>NUCLEOTIDE SEQUENCE</scope>
    <source>
        <strain evidence="5">JPD-1</strain>
    </source>
</reference>
<dbReference type="Proteomes" id="UP000217349">
    <property type="component" value="Chromosome"/>
</dbReference>
<dbReference type="Gene3D" id="2.40.160.10">
    <property type="entry name" value="Porin"/>
    <property type="match status" value="1"/>
</dbReference>
<evidence type="ECO:0000313" key="7">
    <source>
        <dbReference type="Proteomes" id="UP000217349"/>
    </source>
</evidence>
<evidence type="ECO:0000313" key="5">
    <source>
        <dbReference type="EMBL" id="ATB68982.1"/>
    </source>
</evidence>
<reference evidence="6 8" key="1">
    <citation type="journal article" date="2017" name="Environ. Sci. Technol.">
        <title>Organohalide Respiration with Chlorinated Ethenes under Low pH Conditions.</title>
        <authorList>
            <person name="Yang Y."/>
            <person name="Capiro N.L."/>
            <person name="Marcet T.F."/>
            <person name="Yan J."/>
            <person name="Pennell K.D."/>
            <person name="Loffler F.E."/>
        </authorList>
    </citation>
    <scope>NUCLEOTIDE SEQUENCE [LARGE SCALE GENOMIC DNA]</scope>
    <source>
        <strain evidence="6 8">ACSDCE</strain>
    </source>
</reference>
<dbReference type="Proteomes" id="UP000502831">
    <property type="component" value="Chromosome"/>
</dbReference>
<feature type="chain" id="PRO_5041602404" evidence="4">
    <location>
        <begin position="23"/>
        <end position="463"/>
    </location>
</feature>
<dbReference type="KEGG" id="sulj:SJPD1_0869"/>
<reference evidence="5" key="4">
    <citation type="journal article" date="2020" name="MicrobiologyOpen">
        <title>Tetrachloroethene respiration in Sulfurospirillum species is regulated by a two-component system as unraveled by comparative genomics, transcriptomics, and regulator binding studies.</title>
        <authorList>
            <person name="Esken J."/>
            <person name="Goris T."/>
            <person name="Gadkari J."/>
            <person name="Bischler T."/>
            <person name="Forstner K.U."/>
            <person name="Sharma C.M."/>
            <person name="Diekert G."/>
            <person name="Schubert T."/>
        </authorList>
    </citation>
    <scope>NUCLEOTIDE SEQUENCE</scope>
    <source>
        <strain evidence="5">JPD-1</strain>
    </source>
</reference>
<dbReference type="InterPro" id="IPR005318">
    <property type="entry name" value="OM_porin_bac"/>
</dbReference>
<reference evidence="7" key="2">
    <citation type="submission" date="2017-09" db="EMBL/GenBank/DDBJ databases">
        <title>The complete genome of Sulfurospirillum sp. JPD-1.</title>
        <authorList>
            <person name="Goris T."/>
        </authorList>
    </citation>
    <scope>NUCLEOTIDE SEQUENCE [LARGE SCALE GENOMIC DNA]</scope>
    <source>
        <strain evidence="7">JPD-1</strain>
    </source>
</reference>
<dbReference type="Pfam" id="PF03573">
    <property type="entry name" value="OprD"/>
    <property type="match status" value="1"/>
</dbReference>
<dbReference type="InterPro" id="IPR023614">
    <property type="entry name" value="Porin_dom_sf"/>
</dbReference>
<evidence type="ECO:0000256" key="4">
    <source>
        <dbReference type="SAM" id="SignalP"/>
    </source>
</evidence>
<accession>A0A290HBQ7</accession>
<sequence length="463" mass="48945">MKIAKLSLVAIVVAGLASSSFAASDTLADAFKNGKVTGELRAWYFDRDTGSSNPTVSIPGKDGTLGKGDADIFSTGVMLSYVTDSLYGLTLGLTMQSSYAPFADDDAKNLYATDMYGSGAVLSEAYVAYTIGKTTAKVGRQFITSPLVNSSSSRMIKEAFQAAVLVNTDLPNTTLVAGYSDKFQGRTSDYDASVAGGESGIPNFKKEAVFYGTGKANNGSNVFGFDGAYTAAAINTSITNLTLTGQYLFVNDVELTNGGDANVFYAEGNYVVPLSTMKLLLDATYRGSRTSNATFDSFHVEGDMYQGRVGFKELAGFNGSFAYSTVSSGQSVLLGAGNGPTTYTAPLIKGAEVTSGANTDAYKVEVGYDFTKVGVTGLKVLGQYVKINQDASSVAVGYILNHAESDTKTKYWEGQIAYDIPSLKGLTLSLEYENATKDVAALGATAASSTDFNEMRFRANYKF</sequence>
<keyword evidence="3 4" id="KW-0732">Signal</keyword>
<dbReference type="OrthoDB" id="5338521at2"/>
<reference evidence="6" key="5">
    <citation type="submission" date="2020-08" db="EMBL/GenBank/DDBJ databases">
        <authorList>
            <person name="Yang Y."/>
            <person name="Huo L."/>
            <person name="Yan J."/>
        </authorList>
    </citation>
    <scope>NUCLEOTIDE SEQUENCE</scope>
    <source>
        <strain evidence="6">ACSDCE</strain>
    </source>
</reference>
<keyword evidence="2" id="KW-0813">Transport</keyword>
<accession>A0A6G9VTS2</accession>
<evidence type="ECO:0000256" key="2">
    <source>
        <dbReference type="ARBA" id="ARBA00022448"/>
    </source>
</evidence>
<dbReference type="GO" id="GO:0016020">
    <property type="term" value="C:membrane"/>
    <property type="evidence" value="ECO:0007669"/>
    <property type="project" value="InterPro"/>
</dbReference>
<gene>
    <name evidence="6" type="ORF">FA584_11395</name>
    <name evidence="5" type="ORF">SJPD1_0869</name>
</gene>
<dbReference type="EMBL" id="CP023275">
    <property type="protein sequence ID" value="ATB68982.1"/>
    <property type="molecule type" value="Genomic_DNA"/>
</dbReference>
<protein>
    <submittedName>
        <fullName evidence="5 6">Outer membrane porin</fullName>
    </submittedName>
</protein>
<evidence type="ECO:0000313" key="6">
    <source>
        <dbReference type="EMBL" id="QIR76768.1"/>
    </source>
</evidence>
<organism evidence="5 7">
    <name type="scientific">Sulfurospirillum diekertiae</name>
    <dbReference type="NCBI Taxonomy" id="1854492"/>
    <lineage>
        <taxon>Bacteria</taxon>
        <taxon>Pseudomonadati</taxon>
        <taxon>Campylobacterota</taxon>
        <taxon>Epsilonproteobacteria</taxon>
        <taxon>Campylobacterales</taxon>
        <taxon>Sulfurospirillaceae</taxon>
        <taxon>Sulfurospirillum</taxon>
    </lineage>
</organism>
<comment type="similarity">
    <text evidence="1">Belongs to the outer membrane porin (Opr) (TC 1.B.25) family.</text>
</comment>
<dbReference type="PANTHER" id="PTHR34596:SF2">
    <property type="entry name" value="CHITOPORIN"/>
    <property type="match status" value="1"/>
</dbReference>
<evidence type="ECO:0000256" key="3">
    <source>
        <dbReference type="ARBA" id="ARBA00022729"/>
    </source>
</evidence>
<dbReference type="AlphaFoldDB" id="A0A290HBQ7"/>
<evidence type="ECO:0000313" key="8">
    <source>
        <dbReference type="Proteomes" id="UP000502831"/>
    </source>
</evidence>
<dbReference type="RefSeq" id="WP_096046119.1">
    <property type="nucleotide sequence ID" value="NZ_CP023275.1"/>
</dbReference>